<evidence type="ECO:0000313" key="2">
    <source>
        <dbReference type="Proteomes" id="UP001485043"/>
    </source>
</evidence>
<dbReference type="AlphaFoldDB" id="A0AAW1T8R6"/>
<evidence type="ECO:0000313" key="1">
    <source>
        <dbReference type="EMBL" id="KAK9865067.1"/>
    </source>
</evidence>
<keyword evidence="2" id="KW-1185">Reference proteome</keyword>
<name>A0AAW1T8R6_9CHLO</name>
<organism evidence="1 2">
    <name type="scientific">Apatococcus fuscideae</name>
    <dbReference type="NCBI Taxonomy" id="2026836"/>
    <lineage>
        <taxon>Eukaryota</taxon>
        <taxon>Viridiplantae</taxon>
        <taxon>Chlorophyta</taxon>
        <taxon>core chlorophytes</taxon>
        <taxon>Trebouxiophyceae</taxon>
        <taxon>Chlorellales</taxon>
        <taxon>Chlorellaceae</taxon>
        <taxon>Apatococcus</taxon>
    </lineage>
</organism>
<comment type="caution">
    <text evidence="1">The sequence shown here is derived from an EMBL/GenBank/DDBJ whole genome shotgun (WGS) entry which is preliminary data.</text>
</comment>
<accession>A0AAW1T8R6</accession>
<proteinExistence type="predicted"/>
<dbReference type="EMBL" id="JALJOV010000286">
    <property type="protein sequence ID" value="KAK9865067.1"/>
    <property type="molecule type" value="Genomic_DNA"/>
</dbReference>
<protein>
    <submittedName>
        <fullName evidence="1">Uncharacterized protein</fullName>
    </submittedName>
</protein>
<gene>
    <name evidence="1" type="ORF">WJX84_003244</name>
</gene>
<sequence>MESRVQPELEWLELRIRLLEASIAREEIEFSALCRLQQSTVEEAAGKAFCQPCSRKARDGGQYTFAIPHPGDTIEVFVAPQGNDVALPVQRAICIKWYEHENGNGMMYPELEGQVSDWAEAATPSSPVLRPASREPSPDDLQTMAPDFLKRMCGPELSRIKTARGFLDLSVREAGSRAGIGCTWIPSGIEAILDTGKLRGTRTSDKVFVWNSQSTGPCGCFDKEQYATHQDKA</sequence>
<reference evidence="1 2" key="1">
    <citation type="journal article" date="2024" name="Nat. Commun.">
        <title>Phylogenomics reveals the evolutionary origins of lichenization in chlorophyte algae.</title>
        <authorList>
            <person name="Puginier C."/>
            <person name="Libourel C."/>
            <person name="Otte J."/>
            <person name="Skaloud P."/>
            <person name="Haon M."/>
            <person name="Grisel S."/>
            <person name="Petersen M."/>
            <person name="Berrin J.G."/>
            <person name="Delaux P.M."/>
            <person name="Dal Grande F."/>
            <person name="Keller J."/>
        </authorList>
    </citation>
    <scope>NUCLEOTIDE SEQUENCE [LARGE SCALE GENOMIC DNA]</scope>
    <source>
        <strain evidence="1 2">SAG 2523</strain>
    </source>
</reference>
<dbReference type="Proteomes" id="UP001485043">
    <property type="component" value="Unassembled WGS sequence"/>
</dbReference>